<evidence type="ECO:0000313" key="2">
    <source>
        <dbReference type="Proteomes" id="UP001207468"/>
    </source>
</evidence>
<sequence length="798" mass="90672">MLLFVYPIGLRIPFPVEIEESETVGHLKKAILRENPNDFKDIDARRLVLYQVDLPDDEDLEEAAKQAAKDRLSLKATRLLSTLFPTGPPELKISIVVEDPKFRENVAEVSQALNSELVKEYKDIFINVSNWGDFEEADIHGNHIVEATAVPQFVTEFEKKLDSKPTVTPDLYSACECISGQSLAAAYDRSNEAMDIDDGPPEESISDFRSLGEREVPRQAQGDEMSHVVYIMSDKWPSHQQRQQNRNDAFKERVAQMIFFGKLYYYFQGQTTITAHLGHEPWPFDLIVKHENETGPTQFRKYKPRSDFRLSKSRLPRLLVEVDSTSRVYDDPNRKPVDLIRMLLAGAAVVRFANKFLESFKGRDFVLVAVYITSKGVASRYTIFQDPDDPNSPFVYYNQKAFSFGTSNGRIEFARQLYNLNYMLEGANEGKDTESNVDRLKEKILKYSKKFPLESMFGKGTKKNADKTDDGAGTGGGRGAGAGSADAADHMEFRAHGYEVEPEVVVDNRGNVFEPLVKMPSHILKVYRPSNPKNVLIAKKVREESKEIAIFNLLDSIQPKSRHIISLLDSFHISSRTWLILPRMSSLADYVTICPDELYGKVAQVCGGLIEGLAYLHRHYIAHRDIKPHNLLVDRDFDLKIIDFDIAMQVKDENEEVNDQCGTKHWMAPEIGKSWYSPIKADRWSCGHVILHLLDAVGKEDNQWKAIARRLEAHDPDKRPSLLEWPIWFAPPPSNVVNIAGEIKALRHLQDTVKVDGENAMPLQAKKQRLTEFDRNEGGREFGGRYEPQASQPVVRVC</sequence>
<evidence type="ECO:0000313" key="1">
    <source>
        <dbReference type="EMBL" id="KAI9508947.1"/>
    </source>
</evidence>
<keyword evidence="2" id="KW-1185">Reference proteome</keyword>
<proteinExistence type="predicted"/>
<protein>
    <submittedName>
        <fullName evidence="1">Uncharacterized protein</fullName>
    </submittedName>
</protein>
<comment type="caution">
    <text evidence="1">The sequence shown here is derived from an EMBL/GenBank/DDBJ whole genome shotgun (WGS) entry which is preliminary data.</text>
</comment>
<name>A0ACC0UCW3_9AGAM</name>
<reference evidence="1" key="1">
    <citation type="submission" date="2021-03" db="EMBL/GenBank/DDBJ databases">
        <title>Evolutionary priming and transition to the ectomycorrhizal habit in an iconic lineage of mushroom-forming fungi: is preadaptation a requirement?</title>
        <authorList>
            <consortium name="DOE Joint Genome Institute"/>
            <person name="Looney B.P."/>
            <person name="Miyauchi S."/>
            <person name="Morin E."/>
            <person name="Drula E."/>
            <person name="Courty P.E."/>
            <person name="Chicoki N."/>
            <person name="Fauchery L."/>
            <person name="Kohler A."/>
            <person name="Kuo A."/>
            <person name="LaButti K."/>
            <person name="Pangilinan J."/>
            <person name="Lipzen A."/>
            <person name="Riley R."/>
            <person name="Andreopoulos W."/>
            <person name="He G."/>
            <person name="Johnson J."/>
            <person name="Barry K.W."/>
            <person name="Grigoriev I.V."/>
            <person name="Nagy L."/>
            <person name="Hibbett D."/>
            <person name="Henrissat B."/>
            <person name="Matheny P.B."/>
            <person name="Labbe J."/>
            <person name="Martin A.F."/>
        </authorList>
    </citation>
    <scope>NUCLEOTIDE SEQUENCE</scope>
    <source>
        <strain evidence="1">BPL698</strain>
    </source>
</reference>
<dbReference type="EMBL" id="JAGFNK010000076">
    <property type="protein sequence ID" value="KAI9508947.1"/>
    <property type="molecule type" value="Genomic_DNA"/>
</dbReference>
<dbReference type="Proteomes" id="UP001207468">
    <property type="component" value="Unassembled WGS sequence"/>
</dbReference>
<gene>
    <name evidence="1" type="ORF">F5148DRAFT_1013030</name>
</gene>
<accession>A0ACC0UCW3</accession>
<organism evidence="1 2">
    <name type="scientific">Russula earlei</name>
    <dbReference type="NCBI Taxonomy" id="71964"/>
    <lineage>
        <taxon>Eukaryota</taxon>
        <taxon>Fungi</taxon>
        <taxon>Dikarya</taxon>
        <taxon>Basidiomycota</taxon>
        <taxon>Agaricomycotina</taxon>
        <taxon>Agaricomycetes</taxon>
        <taxon>Russulales</taxon>
        <taxon>Russulaceae</taxon>
        <taxon>Russula</taxon>
    </lineage>
</organism>